<gene>
    <name evidence="1" type="ORF">BV22DRAFT_82738</name>
</gene>
<evidence type="ECO:0000313" key="2">
    <source>
        <dbReference type="Proteomes" id="UP000790709"/>
    </source>
</evidence>
<name>A0ACB8BWE2_9AGAM</name>
<sequence length="125" mass="14097">MASKSRSSSISQETGSNDSGIVVLPDSYEPGPSQYMELCFEDGAIILRVEKSLFRIHRSTLSSHSQIPRRPFDHPNSYDGEIMMGCPVIYLQDSSARFIHLLMTLYQPFFVTCPTPLTLYPPFFA</sequence>
<evidence type="ECO:0000313" key="1">
    <source>
        <dbReference type="EMBL" id="KAH7930225.1"/>
    </source>
</evidence>
<dbReference type="EMBL" id="MU266334">
    <property type="protein sequence ID" value="KAH7930225.1"/>
    <property type="molecule type" value="Genomic_DNA"/>
</dbReference>
<protein>
    <submittedName>
        <fullName evidence="1">Uncharacterized protein</fullName>
    </submittedName>
</protein>
<comment type="caution">
    <text evidence="1">The sequence shown here is derived from an EMBL/GenBank/DDBJ whole genome shotgun (WGS) entry which is preliminary data.</text>
</comment>
<dbReference type="Proteomes" id="UP000790709">
    <property type="component" value="Unassembled WGS sequence"/>
</dbReference>
<reference evidence="1" key="1">
    <citation type="journal article" date="2021" name="New Phytol.">
        <title>Evolutionary innovations through gain and loss of genes in the ectomycorrhizal Boletales.</title>
        <authorList>
            <person name="Wu G."/>
            <person name="Miyauchi S."/>
            <person name="Morin E."/>
            <person name="Kuo A."/>
            <person name="Drula E."/>
            <person name="Varga T."/>
            <person name="Kohler A."/>
            <person name="Feng B."/>
            <person name="Cao Y."/>
            <person name="Lipzen A."/>
            <person name="Daum C."/>
            <person name="Hundley H."/>
            <person name="Pangilinan J."/>
            <person name="Johnson J."/>
            <person name="Barry K."/>
            <person name="LaButti K."/>
            <person name="Ng V."/>
            <person name="Ahrendt S."/>
            <person name="Min B."/>
            <person name="Choi I.G."/>
            <person name="Park H."/>
            <person name="Plett J.M."/>
            <person name="Magnuson J."/>
            <person name="Spatafora J.W."/>
            <person name="Nagy L.G."/>
            <person name="Henrissat B."/>
            <person name="Grigoriev I.V."/>
            <person name="Yang Z.L."/>
            <person name="Xu J."/>
            <person name="Martin F.M."/>
        </authorList>
    </citation>
    <scope>NUCLEOTIDE SEQUENCE</scope>
    <source>
        <strain evidence="1">KUC20120723A-06</strain>
    </source>
</reference>
<proteinExistence type="predicted"/>
<accession>A0ACB8BWE2</accession>
<keyword evidence="2" id="KW-1185">Reference proteome</keyword>
<organism evidence="1 2">
    <name type="scientific">Leucogyrophana mollusca</name>
    <dbReference type="NCBI Taxonomy" id="85980"/>
    <lineage>
        <taxon>Eukaryota</taxon>
        <taxon>Fungi</taxon>
        <taxon>Dikarya</taxon>
        <taxon>Basidiomycota</taxon>
        <taxon>Agaricomycotina</taxon>
        <taxon>Agaricomycetes</taxon>
        <taxon>Agaricomycetidae</taxon>
        <taxon>Boletales</taxon>
        <taxon>Boletales incertae sedis</taxon>
        <taxon>Leucogyrophana</taxon>
    </lineage>
</organism>